<keyword evidence="4" id="KW-0472">Membrane</keyword>
<sequence>MVVVVVVVEGSGGKVGIRKKIWLPAAMAVLVGGGGKDEFEDASKLDLESRSSVPFACVFHVPTLILACGVHMELNQQLIFGEDTPQALQLQVVFQSCTPPEWKEELRCLKRSDLIQSLADSLPLDTIRFGCHILEVKFDPLTSQPLLQLQDGSIIKSKVVIGCDGVNSIFSELLGLKATTLFASGGIRGFTNYPSGHGFSNEFVRIRKNNILLGRMPVDDNLVHWFLGRPWTPSDSRVSKEPELIKQTTIESIMGFPTEYVEMIKKCDLDDLTLTSLRYRAPWDILLGNFRNGTVIVAGDAMHVMGPYLGQGGSAAIEDAIVLARNLAQVMCTGGSKGSGKEVSQMRIETAMDQYVKERRMRLFMLATQTYLVGMLVDASSSVTKLVIIIALIVFFSDSLRHARYNCGRL</sequence>
<evidence type="ECO:0000256" key="1">
    <source>
        <dbReference type="ARBA" id="ARBA00023002"/>
    </source>
</evidence>
<name>A0A200QKP3_MACCD</name>
<dbReference type="GO" id="GO:0004497">
    <property type="term" value="F:monooxygenase activity"/>
    <property type="evidence" value="ECO:0007669"/>
    <property type="project" value="UniProtKB-KW"/>
</dbReference>
<dbReference type="SUPFAM" id="SSF51905">
    <property type="entry name" value="FAD/NAD(P)-binding domain"/>
    <property type="match status" value="1"/>
</dbReference>
<dbReference type="PANTHER" id="PTHR45934:SF2">
    <property type="entry name" value="MONOOXYGENASE 1"/>
    <property type="match status" value="1"/>
</dbReference>
<evidence type="ECO:0000256" key="4">
    <source>
        <dbReference type="SAM" id="Phobius"/>
    </source>
</evidence>
<dbReference type="InterPro" id="IPR036188">
    <property type="entry name" value="FAD/NAD-bd_sf"/>
</dbReference>
<feature type="domain" description="FAD-binding" evidence="5">
    <location>
        <begin position="150"/>
        <end position="332"/>
    </location>
</feature>
<evidence type="ECO:0000256" key="3">
    <source>
        <dbReference type="ARBA" id="ARBA00024018"/>
    </source>
</evidence>
<dbReference type="GO" id="GO:0071949">
    <property type="term" value="F:FAD binding"/>
    <property type="evidence" value="ECO:0007669"/>
    <property type="project" value="InterPro"/>
</dbReference>
<dbReference type="InterPro" id="IPR002938">
    <property type="entry name" value="FAD-bd"/>
</dbReference>
<dbReference type="InParanoid" id="A0A200QKP3"/>
<comment type="caution">
    <text evidence="6">The sequence shown here is derived from an EMBL/GenBank/DDBJ whole genome shotgun (WGS) entry which is preliminary data.</text>
</comment>
<evidence type="ECO:0000313" key="7">
    <source>
        <dbReference type="Proteomes" id="UP000195402"/>
    </source>
</evidence>
<dbReference type="PANTHER" id="PTHR45934">
    <property type="entry name" value="FAD/NAD(P)-BINDING OXIDOREDUCTASE FAMILY PROTEIN"/>
    <property type="match status" value="1"/>
</dbReference>
<keyword evidence="4" id="KW-0812">Transmembrane</keyword>
<evidence type="ECO:0000256" key="2">
    <source>
        <dbReference type="ARBA" id="ARBA00023033"/>
    </source>
</evidence>
<protein>
    <submittedName>
        <fullName evidence="6">Monooxygenase</fullName>
    </submittedName>
</protein>
<keyword evidence="7" id="KW-1185">Reference proteome</keyword>
<keyword evidence="1" id="KW-0560">Oxidoreductase</keyword>
<dbReference type="Pfam" id="PF01494">
    <property type="entry name" value="FAD_binding_3"/>
    <property type="match status" value="1"/>
</dbReference>
<dbReference type="Proteomes" id="UP000195402">
    <property type="component" value="Unassembled WGS sequence"/>
</dbReference>
<gene>
    <name evidence="6" type="ORF">BVC80_1745g31</name>
</gene>
<keyword evidence="2 6" id="KW-0503">Monooxygenase</keyword>
<organism evidence="6 7">
    <name type="scientific">Macleaya cordata</name>
    <name type="common">Five-seeded plume-poppy</name>
    <name type="synonym">Bocconia cordata</name>
    <dbReference type="NCBI Taxonomy" id="56857"/>
    <lineage>
        <taxon>Eukaryota</taxon>
        <taxon>Viridiplantae</taxon>
        <taxon>Streptophyta</taxon>
        <taxon>Embryophyta</taxon>
        <taxon>Tracheophyta</taxon>
        <taxon>Spermatophyta</taxon>
        <taxon>Magnoliopsida</taxon>
        <taxon>Ranunculales</taxon>
        <taxon>Papaveraceae</taxon>
        <taxon>Papaveroideae</taxon>
        <taxon>Macleaya</taxon>
    </lineage>
</organism>
<dbReference type="EMBL" id="MVGT01001736">
    <property type="protein sequence ID" value="OVA11014.1"/>
    <property type="molecule type" value="Genomic_DNA"/>
</dbReference>
<comment type="similarity">
    <text evidence="3">Belongs to the 3-hydroxybenzoate 6-hydroxylase family.</text>
</comment>
<dbReference type="InterPro" id="IPR044560">
    <property type="entry name" value="MOase"/>
</dbReference>
<dbReference type="FunCoup" id="A0A200QKP3">
    <property type="interactions" value="91"/>
</dbReference>
<dbReference type="PRINTS" id="PR00420">
    <property type="entry name" value="RNGMNOXGNASE"/>
</dbReference>
<dbReference type="OMA" id="HTVAYRT"/>
<reference evidence="6 7" key="1">
    <citation type="journal article" date="2017" name="Mol. Plant">
        <title>The Genome of Medicinal Plant Macleaya cordata Provides New Insights into Benzylisoquinoline Alkaloids Metabolism.</title>
        <authorList>
            <person name="Liu X."/>
            <person name="Liu Y."/>
            <person name="Huang P."/>
            <person name="Ma Y."/>
            <person name="Qing Z."/>
            <person name="Tang Q."/>
            <person name="Cao H."/>
            <person name="Cheng P."/>
            <person name="Zheng Y."/>
            <person name="Yuan Z."/>
            <person name="Zhou Y."/>
            <person name="Liu J."/>
            <person name="Tang Z."/>
            <person name="Zhuo Y."/>
            <person name="Zhang Y."/>
            <person name="Yu L."/>
            <person name="Huang J."/>
            <person name="Yang P."/>
            <person name="Peng Q."/>
            <person name="Zhang J."/>
            <person name="Jiang W."/>
            <person name="Zhang Z."/>
            <person name="Lin K."/>
            <person name="Ro D.K."/>
            <person name="Chen X."/>
            <person name="Xiong X."/>
            <person name="Shang Y."/>
            <person name="Huang S."/>
            <person name="Zeng J."/>
        </authorList>
    </citation>
    <scope>NUCLEOTIDE SEQUENCE [LARGE SCALE GENOMIC DNA]</scope>
    <source>
        <strain evidence="7">cv. BLH2017</strain>
        <tissue evidence="6">Root</tissue>
    </source>
</reference>
<proteinExistence type="inferred from homology"/>
<dbReference type="STRING" id="56857.A0A200QKP3"/>
<feature type="transmembrane region" description="Helical" evidence="4">
    <location>
        <begin position="371"/>
        <end position="396"/>
    </location>
</feature>
<keyword evidence="4" id="KW-1133">Transmembrane helix</keyword>
<evidence type="ECO:0000259" key="5">
    <source>
        <dbReference type="Pfam" id="PF01494"/>
    </source>
</evidence>
<dbReference type="OrthoDB" id="47494at2759"/>
<dbReference type="AlphaFoldDB" id="A0A200QKP3"/>
<evidence type="ECO:0000313" key="6">
    <source>
        <dbReference type="EMBL" id="OVA11014.1"/>
    </source>
</evidence>
<accession>A0A200QKP3</accession>
<dbReference type="Gene3D" id="3.50.50.60">
    <property type="entry name" value="FAD/NAD(P)-binding domain"/>
    <property type="match status" value="1"/>
</dbReference>